<protein>
    <submittedName>
        <fullName evidence="2">Uncharacterized protein</fullName>
    </submittedName>
</protein>
<evidence type="ECO:0000313" key="2">
    <source>
        <dbReference type="EMBL" id="KAG7287405.1"/>
    </source>
</evidence>
<dbReference type="EMBL" id="JAHCVI010000003">
    <property type="protein sequence ID" value="KAG7287405.1"/>
    <property type="molecule type" value="Genomic_DNA"/>
</dbReference>
<reference evidence="2" key="1">
    <citation type="submission" date="2023-02" db="EMBL/GenBank/DDBJ databases">
        <authorList>
            <person name="Palmer J.M."/>
        </authorList>
    </citation>
    <scope>NUCLEOTIDE SEQUENCE</scope>
    <source>
        <strain evidence="2">FW57</strain>
    </source>
</reference>
<evidence type="ECO:0000256" key="1">
    <source>
        <dbReference type="SAM" id="MobiDB-lite"/>
    </source>
</evidence>
<evidence type="ECO:0000313" key="3">
    <source>
        <dbReference type="Proteomes" id="UP001197093"/>
    </source>
</evidence>
<feature type="compositionally biased region" description="Polar residues" evidence="1">
    <location>
        <begin position="232"/>
        <end position="253"/>
    </location>
</feature>
<accession>A0AAD4EUH8</accession>
<feature type="compositionally biased region" description="Low complexity" evidence="1">
    <location>
        <begin position="292"/>
        <end position="331"/>
    </location>
</feature>
<feature type="compositionally biased region" description="Low complexity" evidence="1">
    <location>
        <begin position="217"/>
        <end position="226"/>
    </location>
</feature>
<feature type="region of interest" description="Disordered" evidence="1">
    <location>
        <begin position="18"/>
        <end position="103"/>
    </location>
</feature>
<name>A0AAD4EUH8_9PEZI</name>
<feature type="compositionally biased region" description="Polar residues" evidence="1">
    <location>
        <begin position="25"/>
        <end position="36"/>
    </location>
</feature>
<feature type="compositionally biased region" description="Low complexity" evidence="1">
    <location>
        <begin position="161"/>
        <end position="177"/>
    </location>
</feature>
<proteinExistence type="predicted"/>
<dbReference type="AlphaFoldDB" id="A0AAD4EUH8"/>
<comment type="caution">
    <text evidence="2">The sequence shown here is derived from an EMBL/GenBank/DDBJ whole genome shotgun (WGS) entry which is preliminary data.</text>
</comment>
<organism evidence="2 3">
    <name type="scientific">Staphylotrichum longicolle</name>
    <dbReference type="NCBI Taxonomy" id="669026"/>
    <lineage>
        <taxon>Eukaryota</taxon>
        <taxon>Fungi</taxon>
        <taxon>Dikarya</taxon>
        <taxon>Ascomycota</taxon>
        <taxon>Pezizomycotina</taxon>
        <taxon>Sordariomycetes</taxon>
        <taxon>Sordariomycetidae</taxon>
        <taxon>Sordariales</taxon>
        <taxon>Chaetomiaceae</taxon>
        <taxon>Staphylotrichum</taxon>
    </lineage>
</organism>
<dbReference type="Proteomes" id="UP001197093">
    <property type="component" value="Unassembled WGS sequence"/>
</dbReference>
<feature type="compositionally biased region" description="Low complexity" evidence="1">
    <location>
        <begin position="191"/>
        <end position="202"/>
    </location>
</feature>
<feature type="region of interest" description="Disordered" evidence="1">
    <location>
        <begin position="124"/>
        <end position="339"/>
    </location>
</feature>
<sequence length="401" mass="42503">MVGKVWEFCKKGAFKGFHAGGGQGYNVSGSTVTETTGDPWGSEPDAPVQSAEDTPMVEEAPAYAPQPAPAPYSPVYRDVSTPDSTPRPAAKRRQVSANNNDELRNWVVVDEPSNQTPIRFAAEVKAAAARPSGLARPRSGYYSQTSATSHRRISAPSQRFTGGTPTLPRTATRPPLRISHAASPSLPPREPASFASPRASPATHSTPSRIPVPVQPSPQQSHNPNPFAFPGTPTTASAKPSLKPSTSRPSSRQTHTPRHSLSTSTTLRPSSPSKPKRLSLSTGPAHHRRNQSSASATSSSTTTTTTTTTAATGTATGPGTSAARRQAATTSPRLDAEARQLAQRKLAAERDADARVDAFNAKLLSMIRQGREALGTRVEVEEMGEEMDFMGPGGEGWEDDE</sequence>
<gene>
    <name evidence="2" type="ORF">NEMBOFW57_006916</name>
</gene>
<feature type="region of interest" description="Disordered" evidence="1">
    <location>
        <begin position="381"/>
        <end position="401"/>
    </location>
</feature>
<keyword evidence="3" id="KW-1185">Reference proteome</keyword>
<feature type="compositionally biased region" description="Low complexity" evidence="1">
    <location>
        <begin position="259"/>
        <end position="282"/>
    </location>
</feature>